<name>A0A438AF57_9RHOB</name>
<dbReference type="Pfam" id="PF07005">
    <property type="entry name" value="SBD_N"/>
    <property type="match status" value="1"/>
</dbReference>
<dbReference type="OrthoDB" id="9778478at2"/>
<evidence type="ECO:0000256" key="2">
    <source>
        <dbReference type="ARBA" id="ARBA00022679"/>
    </source>
</evidence>
<keyword evidence="5" id="KW-0067">ATP-binding</keyword>
<dbReference type="InterPro" id="IPR037051">
    <property type="entry name" value="4-carb_acid_sugar_kinase_N_sf"/>
</dbReference>
<evidence type="ECO:0000259" key="8">
    <source>
        <dbReference type="Pfam" id="PF17042"/>
    </source>
</evidence>
<keyword evidence="2" id="KW-0808">Transferase</keyword>
<feature type="domain" description="Four-carbon acid sugar kinase N-terminal" evidence="7">
    <location>
        <begin position="30"/>
        <end position="152"/>
    </location>
</feature>
<evidence type="ECO:0000313" key="9">
    <source>
        <dbReference type="EMBL" id="RVV97346.1"/>
    </source>
</evidence>
<proteinExistence type="inferred from homology"/>
<evidence type="ECO:0000256" key="3">
    <source>
        <dbReference type="ARBA" id="ARBA00022741"/>
    </source>
</evidence>
<keyword evidence="6" id="KW-0119">Carbohydrate metabolism</keyword>
<keyword evidence="10" id="KW-1185">Reference proteome</keyword>
<evidence type="ECO:0000256" key="4">
    <source>
        <dbReference type="ARBA" id="ARBA00022777"/>
    </source>
</evidence>
<keyword evidence="3" id="KW-0547">Nucleotide-binding</keyword>
<keyword evidence="4" id="KW-0418">Kinase</keyword>
<dbReference type="InterPro" id="IPR042213">
    <property type="entry name" value="NBD_C_sf"/>
</dbReference>
<dbReference type="InterPro" id="IPR031475">
    <property type="entry name" value="NBD_C"/>
</dbReference>
<evidence type="ECO:0000256" key="6">
    <source>
        <dbReference type="ARBA" id="ARBA00023277"/>
    </source>
</evidence>
<gene>
    <name evidence="9" type="ORF">EKE94_12320</name>
</gene>
<dbReference type="AlphaFoldDB" id="A0A438AF57"/>
<dbReference type="Pfam" id="PF17042">
    <property type="entry name" value="NBD_C"/>
    <property type="match status" value="1"/>
</dbReference>
<dbReference type="RefSeq" id="WP_127906942.1">
    <property type="nucleotide sequence ID" value="NZ_RQXX01000004.1"/>
</dbReference>
<sequence>MTGKVYNMAERMADSGAGHIEDSGFGPQVLVIADDLTGTLDSAVAFAGPGRRVCVARRVEAVPQALATGAAVIAVNTASREIPEAEALARLQGLFAMLDLGAVPLVFKKVDSRLKGHVAAESRAVAQAAGAARILALPAIPDMGRVQQGGQITGTGVDRPIDIADRFGGGARDGIEVPEAGSDAEIDACVAGAPGGTLWAGARGLAFALARARFGAAGQGAVPFLPAPAIFALGSRDPITVVQAEELADHAPRICAPDGLLQPGGAGAPLTLVQLTDGGAGRPAREAGADFAHGVAALVRESGTRFLLASGGETADAILDRLGIDVVDVMAELAPGLPVCSAPASWGSFLIATKSGGFGAPDLLCRLAGWVGQEESGAPAEPRKT</sequence>
<evidence type="ECO:0000256" key="5">
    <source>
        <dbReference type="ARBA" id="ARBA00022840"/>
    </source>
</evidence>
<comment type="similarity">
    <text evidence="1">Belongs to the four-carbon acid sugar kinase family.</text>
</comment>
<dbReference type="Gene3D" id="3.40.980.20">
    <property type="entry name" value="Four-carbon acid sugar kinase, nucleotide binding domain"/>
    <property type="match status" value="1"/>
</dbReference>
<evidence type="ECO:0000256" key="1">
    <source>
        <dbReference type="ARBA" id="ARBA00005715"/>
    </source>
</evidence>
<dbReference type="GO" id="GO:0005524">
    <property type="term" value="F:ATP binding"/>
    <property type="evidence" value="ECO:0007669"/>
    <property type="project" value="UniProtKB-KW"/>
</dbReference>
<evidence type="ECO:0000313" key="10">
    <source>
        <dbReference type="Proteomes" id="UP000285908"/>
    </source>
</evidence>
<feature type="domain" description="Four-carbon acid sugar kinase nucleotide binding" evidence="8">
    <location>
        <begin position="289"/>
        <end position="364"/>
    </location>
</feature>
<organism evidence="9 10">
    <name type="scientific">Mesobaculum littorinae</name>
    <dbReference type="NCBI Taxonomy" id="2486419"/>
    <lineage>
        <taxon>Bacteria</taxon>
        <taxon>Pseudomonadati</taxon>
        <taxon>Pseudomonadota</taxon>
        <taxon>Alphaproteobacteria</taxon>
        <taxon>Rhodobacterales</taxon>
        <taxon>Roseobacteraceae</taxon>
        <taxon>Mesobaculum</taxon>
    </lineage>
</organism>
<dbReference type="Proteomes" id="UP000285908">
    <property type="component" value="Unassembled WGS sequence"/>
</dbReference>
<accession>A0A438AF57</accession>
<dbReference type="EMBL" id="RQXX01000004">
    <property type="protein sequence ID" value="RVV97346.1"/>
    <property type="molecule type" value="Genomic_DNA"/>
</dbReference>
<dbReference type="Gene3D" id="3.40.50.10840">
    <property type="entry name" value="Putative sugar-binding, N-terminal domain"/>
    <property type="match status" value="1"/>
</dbReference>
<reference evidence="9 10" key="1">
    <citation type="submission" date="2018-11" db="EMBL/GenBank/DDBJ databases">
        <title>Mesobaculum littorinae gen. nov., sp. nov., isolated from Littorina scabra that represents a novel genus of the order Rhodobacteraceae.</title>
        <authorList>
            <person name="Li F."/>
        </authorList>
    </citation>
    <scope>NUCLEOTIDE SEQUENCE [LARGE SCALE GENOMIC DNA]</scope>
    <source>
        <strain evidence="9 10">M0103</strain>
    </source>
</reference>
<protein>
    <recommendedName>
        <fullName evidence="11">Four-carbon acid sugar kinase family protein</fullName>
    </recommendedName>
</protein>
<dbReference type="GO" id="GO:0016301">
    <property type="term" value="F:kinase activity"/>
    <property type="evidence" value="ECO:0007669"/>
    <property type="project" value="UniProtKB-KW"/>
</dbReference>
<evidence type="ECO:0000259" key="7">
    <source>
        <dbReference type="Pfam" id="PF07005"/>
    </source>
</evidence>
<dbReference type="InterPro" id="IPR010737">
    <property type="entry name" value="4-carb_acid_sugar_kinase_N"/>
</dbReference>
<dbReference type="SUPFAM" id="SSF142764">
    <property type="entry name" value="YgbK-like"/>
    <property type="match status" value="1"/>
</dbReference>
<evidence type="ECO:0008006" key="11">
    <source>
        <dbReference type="Google" id="ProtNLM"/>
    </source>
</evidence>
<comment type="caution">
    <text evidence="9">The sequence shown here is derived from an EMBL/GenBank/DDBJ whole genome shotgun (WGS) entry which is preliminary data.</text>
</comment>